<dbReference type="GO" id="GO:0007131">
    <property type="term" value="P:reciprocal meiotic recombination"/>
    <property type="evidence" value="ECO:0007669"/>
    <property type="project" value="TreeGrafter"/>
</dbReference>
<dbReference type="RefSeq" id="XP_039236333.1">
    <property type="nucleotide sequence ID" value="XM_039380399.1"/>
</dbReference>
<proteinExistence type="predicted"/>
<accession>A0A7R5KFC1</accession>
<gene>
    <name evidence="2" type="primary">CNTD1</name>
</gene>
<dbReference type="CDD" id="cd20541">
    <property type="entry name" value="CYCLIN_CNTD1"/>
    <property type="match status" value="1"/>
</dbReference>
<organism evidence="1 2">
    <name type="scientific">Pipra filicauda</name>
    <name type="common">Wire-tailed manakin</name>
    <dbReference type="NCBI Taxonomy" id="649802"/>
    <lineage>
        <taxon>Eukaryota</taxon>
        <taxon>Metazoa</taxon>
        <taxon>Chordata</taxon>
        <taxon>Craniata</taxon>
        <taxon>Vertebrata</taxon>
        <taxon>Euteleostomi</taxon>
        <taxon>Archelosauria</taxon>
        <taxon>Archosauria</taxon>
        <taxon>Dinosauria</taxon>
        <taxon>Saurischia</taxon>
        <taxon>Theropoda</taxon>
        <taxon>Coelurosauria</taxon>
        <taxon>Aves</taxon>
        <taxon>Neognathae</taxon>
        <taxon>Neoaves</taxon>
        <taxon>Telluraves</taxon>
        <taxon>Australaves</taxon>
        <taxon>Passeriformes</taxon>
        <taxon>Pipridae</taxon>
        <taxon>Pipra</taxon>
    </lineage>
</organism>
<dbReference type="AlphaFoldDB" id="A0A7R5KFC1"/>
<dbReference type="GeneID" id="114001014"/>
<evidence type="ECO:0000313" key="2">
    <source>
        <dbReference type="RefSeq" id="XP_039236333.1"/>
    </source>
</evidence>
<dbReference type="GO" id="GO:0035861">
    <property type="term" value="C:site of double-strand break"/>
    <property type="evidence" value="ECO:0007669"/>
    <property type="project" value="TreeGrafter"/>
</dbReference>
<evidence type="ECO:0000313" key="1">
    <source>
        <dbReference type="Proteomes" id="UP000504627"/>
    </source>
</evidence>
<reference evidence="2" key="1">
    <citation type="submission" date="2025-08" db="UniProtKB">
        <authorList>
            <consortium name="RefSeq"/>
        </authorList>
    </citation>
    <scope>IDENTIFICATION</scope>
    <source>
        <tissue evidence="2">Muscle</tissue>
    </source>
</reference>
<name>A0A7R5KFC1_9PASS</name>
<dbReference type="SUPFAM" id="SSF47954">
    <property type="entry name" value="Cyclin-like"/>
    <property type="match status" value="1"/>
</dbReference>
<protein>
    <submittedName>
        <fullName evidence="2">Cyclin N-terminal domain-containing protein 1 isoform X1</fullName>
    </submittedName>
</protein>
<keyword evidence="1" id="KW-1185">Reference proteome</keyword>
<dbReference type="PANTHER" id="PTHR21615">
    <property type="entry name" value="CYCLIN N-TERMINAL DOMAIN-CONTAINING PROTEIN 1"/>
    <property type="match status" value="1"/>
</dbReference>
<dbReference type="PANTHER" id="PTHR21615:SF2">
    <property type="entry name" value="CYCLIN N-TERMINAL DOMAIN-CONTAINING PROTEIN 1"/>
    <property type="match status" value="1"/>
</dbReference>
<dbReference type="CTD" id="124817"/>
<sequence>MGSPVPVEPWGRDPGPVFSGVTPEIIEDTLIHLATENEQYLSELPEHAGSFKDTRIVEFIFLLSEKWRLDQSTRYQAVELLESKENCALSNCEFCRFMIKQVEQLWESSSGSVKGGAQGQGSSWTSVRDQIVNTFVLRLVSCIQLASKLSLHYSRVTSDTALKFLQSLKYSYTKQELLESELAVLNTLHFHINVSTPLAYVELLLEVLGHNGCLLPAKSLHHMCVQLLDFCYLSRETIYDTLLKIAIENSTPSKLQSQVFDSEGRFYALGCWNHQHRHVHPEPWALGAGCGAFELYHWHYSTKHQGVLVCGAEAHPGQHRAQAAPWHLWDQSSQRQDSAPEIEPPCLELSRC</sequence>
<dbReference type="InParanoid" id="A0A7R5KFC1"/>
<dbReference type="InterPro" id="IPR036915">
    <property type="entry name" value="Cyclin-like_sf"/>
</dbReference>
<dbReference type="Gene3D" id="1.10.472.10">
    <property type="entry name" value="Cyclin-like"/>
    <property type="match status" value="1"/>
</dbReference>
<dbReference type="Proteomes" id="UP000504627">
    <property type="component" value="Unplaced"/>
</dbReference>